<dbReference type="OrthoDB" id="6430381at2759"/>
<gene>
    <name evidence="2" type="ORF">TNCT_299201</name>
</gene>
<dbReference type="Proteomes" id="UP000887116">
    <property type="component" value="Unassembled WGS sequence"/>
</dbReference>
<accession>A0A8X6L332</accession>
<proteinExistence type="predicted"/>
<feature type="domain" description="DUF7041" evidence="1">
    <location>
        <begin position="28"/>
        <end position="84"/>
    </location>
</feature>
<dbReference type="InterPro" id="IPR055469">
    <property type="entry name" value="DUF7041"/>
</dbReference>
<protein>
    <recommendedName>
        <fullName evidence="1">DUF7041 domain-containing protein</fullName>
    </recommendedName>
</protein>
<keyword evidence="3" id="KW-1185">Reference proteome</keyword>
<sequence>MATNMDDSSTFNLGDTNTEVNKVAVKPPVFRQNKPKLWILQLEAQFANSSNLKYIIKYNIIVAALDENVLDFVMDILSNPPHDDKH</sequence>
<reference evidence="2" key="1">
    <citation type="submission" date="2020-07" db="EMBL/GenBank/DDBJ databases">
        <title>Multicomponent nature underlies the extraordinary mechanical properties of spider dragline silk.</title>
        <authorList>
            <person name="Kono N."/>
            <person name="Nakamura H."/>
            <person name="Mori M."/>
            <person name="Yoshida Y."/>
            <person name="Ohtoshi R."/>
            <person name="Malay A.D."/>
            <person name="Moran D.A.P."/>
            <person name="Tomita M."/>
            <person name="Numata K."/>
            <person name="Arakawa K."/>
        </authorList>
    </citation>
    <scope>NUCLEOTIDE SEQUENCE</scope>
</reference>
<dbReference type="Pfam" id="PF23055">
    <property type="entry name" value="DUF7041"/>
    <property type="match status" value="1"/>
</dbReference>
<dbReference type="AlphaFoldDB" id="A0A8X6L332"/>
<evidence type="ECO:0000313" key="2">
    <source>
        <dbReference type="EMBL" id="GFQ93631.1"/>
    </source>
</evidence>
<evidence type="ECO:0000259" key="1">
    <source>
        <dbReference type="Pfam" id="PF23055"/>
    </source>
</evidence>
<dbReference type="EMBL" id="BMAO01024181">
    <property type="protein sequence ID" value="GFQ93631.1"/>
    <property type="molecule type" value="Genomic_DNA"/>
</dbReference>
<name>A0A8X6L332_TRICU</name>
<dbReference type="PANTHER" id="PTHR33327:SF3">
    <property type="entry name" value="RNA-DIRECTED DNA POLYMERASE"/>
    <property type="match status" value="1"/>
</dbReference>
<comment type="caution">
    <text evidence="2">The sequence shown here is derived from an EMBL/GenBank/DDBJ whole genome shotgun (WGS) entry which is preliminary data.</text>
</comment>
<organism evidence="2 3">
    <name type="scientific">Trichonephila clavata</name>
    <name type="common">Joro spider</name>
    <name type="synonym">Nephila clavata</name>
    <dbReference type="NCBI Taxonomy" id="2740835"/>
    <lineage>
        <taxon>Eukaryota</taxon>
        <taxon>Metazoa</taxon>
        <taxon>Ecdysozoa</taxon>
        <taxon>Arthropoda</taxon>
        <taxon>Chelicerata</taxon>
        <taxon>Arachnida</taxon>
        <taxon>Araneae</taxon>
        <taxon>Araneomorphae</taxon>
        <taxon>Entelegynae</taxon>
        <taxon>Araneoidea</taxon>
        <taxon>Nephilidae</taxon>
        <taxon>Trichonephila</taxon>
    </lineage>
</organism>
<evidence type="ECO:0000313" key="3">
    <source>
        <dbReference type="Proteomes" id="UP000887116"/>
    </source>
</evidence>
<dbReference type="PANTHER" id="PTHR33327">
    <property type="entry name" value="ENDONUCLEASE"/>
    <property type="match status" value="1"/>
</dbReference>